<dbReference type="SMART" id="SM00220">
    <property type="entry name" value="S_TKc"/>
    <property type="match status" value="1"/>
</dbReference>
<dbReference type="PANTHER" id="PTHR44899">
    <property type="entry name" value="CAMK FAMILY PROTEIN KINASE"/>
    <property type="match status" value="1"/>
</dbReference>
<dbReference type="EC" id="2.7.11.1" evidence="1"/>
<evidence type="ECO:0000256" key="6">
    <source>
        <dbReference type="ARBA" id="ARBA00022840"/>
    </source>
</evidence>
<feature type="non-terminal residue" evidence="12">
    <location>
        <position position="259"/>
    </location>
</feature>
<dbReference type="PROSITE" id="PS50011">
    <property type="entry name" value="PROTEIN_KINASE_DOM"/>
    <property type="match status" value="1"/>
</dbReference>
<keyword evidence="5" id="KW-0418">Kinase</keyword>
<keyword evidence="4 9" id="KW-0547">Nucleotide-binding</keyword>
<name>A0ABN9VPY5_9DINO</name>
<keyword evidence="13" id="KW-1185">Reference proteome</keyword>
<keyword evidence="6 9" id="KW-0067">ATP-binding</keyword>
<evidence type="ECO:0000259" key="11">
    <source>
        <dbReference type="PROSITE" id="PS50011"/>
    </source>
</evidence>
<dbReference type="CDD" id="cd08215">
    <property type="entry name" value="STKc_Nek"/>
    <property type="match status" value="1"/>
</dbReference>
<comment type="caution">
    <text evidence="12">The sequence shown here is derived from an EMBL/GenBank/DDBJ whole genome shotgun (WGS) entry which is preliminary data.</text>
</comment>
<dbReference type="Gene3D" id="1.10.510.10">
    <property type="entry name" value="Transferase(Phosphotransferase) domain 1"/>
    <property type="match status" value="1"/>
</dbReference>
<dbReference type="Gene3D" id="3.30.200.20">
    <property type="entry name" value="Phosphorylase Kinase, domain 1"/>
    <property type="match status" value="1"/>
</dbReference>
<evidence type="ECO:0000256" key="9">
    <source>
        <dbReference type="PROSITE-ProRule" id="PRU10141"/>
    </source>
</evidence>
<dbReference type="InterPro" id="IPR011009">
    <property type="entry name" value="Kinase-like_dom_sf"/>
</dbReference>
<keyword evidence="3" id="KW-0808">Transferase</keyword>
<dbReference type="InterPro" id="IPR008271">
    <property type="entry name" value="Ser/Thr_kinase_AS"/>
</dbReference>
<dbReference type="Pfam" id="PF00069">
    <property type="entry name" value="Pkinase"/>
    <property type="match status" value="1"/>
</dbReference>
<evidence type="ECO:0000256" key="8">
    <source>
        <dbReference type="ARBA" id="ARBA00048679"/>
    </source>
</evidence>
<feature type="domain" description="Protein kinase" evidence="11">
    <location>
        <begin position="7"/>
        <end position="259"/>
    </location>
</feature>
<protein>
    <recommendedName>
        <fullName evidence="1">non-specific serine/threonine protein kinase</fullName>
        <ecNumber evidence="1">2.7.11.1</ecNumber>
    </recommendedName>
</protein>
<evidence type="ECO:0000256" key="3">
    <source>
        <dbReference type="ARBA" id="ARBA00022679"/>
    </source>
</evidence>
<evidence type="ECO:0000256" key="5">
    <source>
        <dbReference type="ARBA" id="ARBA00022777"/>
    </source>
</evidence>
<dbReference type="Proteomes" id="UP001189429">
    <property type="component" value="Unassembled WGS sequence"/>
</dbReference>
<evidence type="ECO:0000256" key="1">
    <source>
        <dbReference type="ARBA" id="ARBA00012513"/>
    </source>
</evidence>
<evidence type="ECO:0000256" key="2">
    <source>
        <dbReference type="ARBA" id="ARBA00022527"/>
    </source>
</evidence>
<dbReference type="PANTHER" id="PTHR44899:SF3">
    <property type="entry name" value="SERINE_THREONINE-PROTEIN KINASE NEK1"/>
    <property type="match status" value="1"/>
</dbReference>
<feature type="binding site" evidence="9">
    <location>
        <position position="35"/>
    </location>
    <ligand>
        <name>ATP</name>
        <dbReference type="ChEBI" id="CHEBI:30616"/>
    </ligand>
</feature>
<evidence type="ECO:0000256" key="10">
    <source>
        <dbReference type="RuleBase" id="RU000304"/>
    </source>
</evidence>
<gene>
    <name evidence="12" type="ORF">PCOR1329_LOCUS60085</name>
</gene>
<evidence type="ECO:0000313" key="12">
    <source>
        <dbReference type="EMBL" id="CAK0875406.1"/>
    </source>
</evidence>
<dbReference type="PROSITE" id="PS00108">
    <property type="entry name" value="PROTEIN_KINASE_ST"/>
    <property type="match status" value="1"/>
</dbReference>
<comment type="catalytic activity">
    <reaction evidence="8">
        <text>L-seryl-[protein] + ATP = O-phospho-L-seryl-[protein] + ADP + H(+)</text>
        <dbReference type="Rhea" id="RHEA:17989"/>
        <dbReference type="Rhea" id="RHEA-COMP:9863"/>
        <dbReference type="Rhea" id="RHEA-COMP:11604"/>
        <dbReference type="ChEBI" id="CHEBI:15378"/>
        <dbReference type="ChEBI" id="CHEBI:29999"/>
        <dbReference type="ChEBI" id="CHEBI:30616"/>
        <dbReference type="ChEBI" id="CHEBI:83421"/>
        <dbReference type="ChEBI" id="CHEBI:456216"/>
        <dbReference type="EC" id="2.7.11.1"/>
    </reaction>
</comment>
<comment type="similarity">
    <text evidence="10">Belongs to the protein kinase superfamily.</text>
</comment>
<dbReference type="InterPro" id="IPR051131">
    <property type="entry name" value="NEK_Ser/Thr_kinase_NIMA"/>
</dbReference>
<organism evidence="12 13">
    <name type="scientific">Prorocentrum cordatum</name>
    <dbReference type="NCBI Taxonomy" id="2364126"/>
    <lineage>
        <taxon>Eukaryota</taxon>
        <taxon>Sar</taxon>
        <taxon>Alveolata</taxon>
        <taxon>Dinophyceae</taxon>
        <taxon>Prorocentrales</taxon>
        <taxon>Prorocentraceae</taxon>
        <taxon>Prorocentrum</taxon>
    </lineage>
</organism>
<dbReference type="SUPFAM" id="SSF56112">
    <property type="entry name" value="Protein kinase-like (PK-like)"/>
    <property type="match status" value="1"/>
</dbReference>
<dbReference type="PROSITE" id="PS00107">
    <property type="entry name" value="PROTEIN_KINASE_ATP"/>
    <property type="match status" value="1"/>
</dbReference>
<accession>A0ABN9VPY5</accession>
<reference evidence="12" key="1">
    <citation type="submission" date="2023-10" db="EMBL/GenBank/DDBJ databases">
        <authorList>
            <person name="Chen Y."/>
            <person name="Shah S."/>
            <person name="Dougan E. K."/>
            <person name="Thang M."/>
            <person name="Chan C."/>
        </authorList>
    </citation>
    <scope>NUCLEOTIDE SEQUENCE [LARGE SCALE GENOMIC DNA]</scope>
</reference>
<evidence type="ECO:0000256" key="7">
    <source>
        <dbReference type="ARBA" id="ARBA00047899"/>
    </source>
</evidence>
<sequence>MLDKHGYRQVKQIGEGSFGKALLVEDAEQHKLVVKMVDVSKASRKEMDDAVKEGRVLAALQHPYVVRYRESFQDRGWLCIIMDYCEGGDLTKHISEARKKRQSIPEEQVLKWFTQAILALKYVHDKHILHRDLKPANFFLSKNGSMKMGDFGIAKVLACTIAVAKTQIGTPYYLSPELCQEKPYAWPSDIWAMGCILYELCALKVPFDAPNIPGLVQKIVRGPTPSVPAAYSEFVRTLCSQMLSRRGARGAKGRQRRTQ</sequence>
<evidence type="ECO:0000313" key="13">
    <source>
        <dbReference type="Proteomes" id="UP001189429"/>
    </source>
</evidence>
<dbReference type="InterPro" id="IPR017441">
    <property type="entry name" value="Protein_kinase_ATP_BS"/>
</dbReference>
<proteinExistence type="inferred from homology"/>
<evidence type="ECO:0000256" key="4">
    <source>
        <dbReference type="ARBA" id="ARBA00022741"/>
    </source>
</evidence>
<dbReference type="InterPro" id="IPR000719">
    <property type="entry name" value="Prot_kinase_dom"/>
</dbReference>
<dbReference type="EMBL" id="CAUYUJ010017508">
    <property type="protein sequence ID" value="CAK0875406.1"/>
    <property type="molecule type" value="Genomic_DNA"/>
</dbReference>
<keyword evidence="2 10" id="KW-0723">Serine/threonine-protein kinase</keyword>
<comment type="catalytic activity">
    <reaction evidence="7">
        <text>L-threonyl-[protein] + ATP = O-phospho-L-threonyl-[protein] + ADP + H(+)</text>
        <dbReference type="Rhea" id="RHEA:46608"/>
        <dbReference type="Rhea" id="RHEA-COMP:11060"/>
        <dbReference type="Rhea" id="RHEA-COMP:11605"/>
        <dbReference type="ChEBI" id="CHEBI:15378"/>
        <dbReference type="ChEBI" id="CHEBI:30013"/>
        <dbReference type="ChEBI" id="CHEBI:30616"/>
        <dbReference type="ChEBI" id="CHEBI:61977"/>
        <dbReference type="ChEBI" id="CHEBI:456216"/>
        <dbReference type="EC" id="2.7.11.1"/>
    </reaction>
</comment>